<dbReference type="STRING" id="1223523.H340_10865"/>
<dbReference type="EMBL" id="AORZ01000025">
    <property type="protein sequence ID" value="EMF00536.1"/>
    <property type="molecule type" value="Genomic_DNA"/>
</dbReference>
<dbReference type="Gene3D" id="1.10.10.2840">
    <property type="entry name" value="PucR C-terminal helix-turn-helix domain"/>
    <property type="match status" value="1"/>
</dbReference>
<evidence type="ECO:0000259" key="3">
    <source>
        <dbReference type="Pfam" id="PF14361"/>
    </source>
</evidence>
<dbReference type="PANTHER" id="PTHR33744">
    <property type="entry name" value="CARBOHYDRATE DIACID REGULATOR"/>
    <property type="match status" value="1"/>
</dbReference>
<evidence type="ECO:0000313" key="6">
    <source>
        <dbReference type="Proteomes" id="UP000011740"/>
    </source>
</evidence>
<evidence type="ECO:0000256" key="1">
    <source>
        <dbReference type="ARBA" id="ARBA00006754"/>
    </source>
</evidence>
<dbReference type="InterPro" id="IPR051448">
    <property type="entry name" value="CdaR-like_regulators"/>
</dbReference>
<dbReference type="eggNOG" id="COG2508">
    <property type="taxonomic scope" value="Bacteria"/>
</dbReference>
<dbReference type="AlphaFoldDB" id="M3C998"/>
<accession>M3C998</accession>
<dbReference type="InterPro" id="IPR042070">
    <property type="entry name" value="PucR_C-HTH_sf"/>
</dbReference>
<dbReference type="Pfam" id="PF17853">
    <property type="entry name" value="GGDEF_2"/>
    <property type="match status" value="1"/>
</dbReference>
<proteinExistence type="inferred from homology"/>
<evidence type="ECO:0000259" key="4">
    <source>
        <dbReference type="Pfam" id="PF17853"/>
    </source>
</evidence>
<evidence type="ECO:0000259" key="2">
    <source>
        <dbReference type="Pfam" id="PF13556"/>
    </source>
</evidence>
<dbReference type="Pfam" id="PF14361">
    <property type="entry name" value="RsbRD_N"/>
    <property type="match status" value="1"/>
</dbReference>
<reference evidence="5 6" key="1">
    <citation type="journal article" date="2013" name="Genome Announc.">
        <title>Whole-Genome Shotgun Assembly and Analysis of the Genome of Streptomyces mobaraensis DSM 40847, a Strain for Industrial Production of Microbial Transglutaminase.</title>
        <authorList>
            <person name="Yang H."/>
            <person name="He T."/>
            <person name="Wu W."/>
            <person name="Zhu W."/>
            <person name="Lu B."/>
            <person name="Sun W."/>
        </authorList>
    </citation>
    <scope>NUCLEOTIDE SEQUENCE [LARGE SCALE GENOMIC DNA]</scope>
    <source>
        <strain evidence="5 6">DSM 40847</strain>
    </source>
</reference>
<dbReference type="InterPro" id="IPR025751">
    <property type="entry name" value="RsbRD_N_dom"/>
</dbReference>
<name>M3C998_STRM1</name>
<dbReference type="Proteomes" id="UP000011740">
    <property type="component" value="Unassembled WGS sequence"/>
</dbReference>
<gene>
    <name evidence="5" type="ORF">H340_10865</name>
</gene>
<feature type="domain" description="CdaR GGDEF-like" evidence="4">
    <location>
        <begin position="175"/>
        <end position="282"/>
    </location>
</feature>
<protein>
    <recommendedName>
        <fullName evidence="7">PucR family transcriptional regulator</fullName>
    </recommendedName>
</protein>
<dbReference type="InterPro" id="IPR025736">
    <property type="entry name" value="PucR_C-HTH_dom"/>
</dbReference>
<evidence type="ECO:0000313" key="5">
    <source>
        <dbReference type="EMBL" id="EMF00536.1"/>
    </source>
</evidence>
<feature type="domain" description="PucR C-terminal helix-turn-helix" evidence="2">
    <location>
        <begin position="332"/>
        <end position="390"/>
    </location>
</feature>
<dbReference type="RefSeq" id="WP_004942986.1">
    <property type="nucleotide sequence ID" value="NZ_AORZ01000025.1"/>
</dbReference>
<dbReference type="InterPro" id="IPR041522">
    <property type="entry name" value="CdaR_GGDEF"/>
</dbReference>
<dbReference type="PATRIC" id="fig|1223523.3.peg.2218"/>
<organism evidence="5 6">
    <name type="scientific">Streptomyces mobaraensis (strain ATCC 29032 / DSM 40847 / JCM 4168 / NBRC 13819 / NCIMB 11159 / IPCR 16-22)</name>
    <dbReference type="NCBI Taxonomy" id="1223523"/>
    <lineage>
        <taxon>Bacteria</taxon>
        <taxon>Bacillati</taxon>
        <taxon>Actinomycetota</taxon>
        <taxon>Actinomycetes</taxon>
        <taxon>Kitasatosporales</taxon>
        <taxon>Streptomycetaceae</taxon>
        <taxon>Streptomyces</taxon>
    </lineage>
</organism>
<feature type="domain" description="RsbT co-antagonist protein RsbRD N-terminal" evidence="3">
    <location>
        <begin position="28"/>
        <end position="161"/>
    </location>
</feature>
<dbReference type="PANTHER" id="PTHR33744:SF1">
    <property type="entry name" value="DNA-BINDING TRANSCRIPTIONAL ACTIVATOR ADER"/>
    <property type="match status" value="1"/>
</dbReference>
<evidence type="ECO:0008006" key="7">
    <source>
        <dbReference type="Google" id="ProtNLM"/>
    </source>
</evidence>
<comment type="caution">
    <text evidence="5">The sequence shown here is derived from an EMBL/GenBank/DDBJ whole genome shotgun (WGS) entry which is preliminary data.</text>
</comment>
<sequence>MNRPAPSEEIVPVAQTLLERVSALGGLLARRVRAEVEPYGDERLLPDAPLHRSCVENLRLPLLCLAGRAGPADLSSARETGRERALQDVPLAGTLHAFRIGFELLWAELAAEARRAHDITSDTLLTLSSEVWRLAGAYSDAMAAAYRETAAELAAQREHERSALVEALLTGAITDRSTMWEAARALGLPGSGPFIVVAADVPAPGRSALPRIEATLRAGRVPSAWRLLPGQQIGVMSVLLPDVRSAALAILARSEARVGVSPPYDSLRDTPQALRYARLALAALPRAGAGVVHFDDDPLAMLVAAAPAEAGHIARTVFDEVLALPADERERLLGTLERWFAAGGSAAETGRRLYCHPNTVRYRLRRLEELTGRSLQDPRAVADLGAALRALRVLPEEALGGGGS</sequence>
<dbReference type="Pfam" id="PF13556">
    <property type="entry name" value="HTH_30"/>
    <property type="match status" value="1"/>
</dbReference>
<comment type="similarity">
    <text evidence="1">Belongs to the CdaR family.</text>
</comment>